<gene>
    <name evidence="7" type="ORF">DS837_10705</name>
</gene>
<evidence type="ECO:0000256" key="2">
    <source>
        <dbReference type="ARBA" id="ARBA00023125"/>
    </source>
</evidence>
<keyword evidence="2 4" id="KW-0238">DNA-binding</keyword>
<dbReference type="Gene3D" id="1.10.10.10">
    <property type="entry name" value="Winged helix-like DNA-binding domain superfamily/Winged helix DNA-binding domain"/>
    <property type="match status" value="1"/>
</dbReference>
<proteinExistence type="predicted"/>
<dbReference type="Proteomes" id="UP000476837">
    <property type="component" value="Unassembled WGS sequence"/>
</dbReference>
<evidence type="ECO:0000256" key="4">
    <source>
        <dbReference type="PROSITE-ProRule" id="PRU01091"/>
    </source>
</evidence>
<sequence>MKILVASTAPLRANRAVNALASALRGRDHIVETATGEYGQCDLDDLRARVRAYRYDVTVLLAPEKACEGVKALSRHDGAGALIVLGSVGETARLLEDGAAAVLSASAELDEIEATVLAVCRRVAGAPDHLLEIGPLTVDYDAKRVLANGQSLDLSAREFALLELLARHAGAPIMKAYAISCLYGDPRLDDDREGEDLKIVDVFVCKLRKKLKAAGLGNLITTVWARGYSLDIDGRAAAAKAKPARTTAPSEATMSAVVDGAAEDATRCGGAIGSVGSVEDIGTMETAAPAGPETTTPAAAHAGAVTMTPRRRRLWTAPLPWRATWHADTLSERWAPSGRRRIIARGHAGPLTDQPPSHGAANMNSNCAYWPKVRSMVAHRRAERKQATPRVCGWPPRARGSGAARHGPCVRTPVPMRPSRRPTGIDHSWSGTAFISADRGVMAFAPPARPHRGSGGPGCPEAAPPLSRAA</sequence>
<feature type="DNA-binding region" description="OmpR/PhoB-type" evidence="4">
    <location>
        <begin position="128"/>
        <end position="232"/>
    </location>
</feature>
<evidence type="ECO:0000313" key="7">
    <source>
        <dbReference type="EMBL" id="KAA0686161.1"/>
    </source>
</evidence>
<dbReference type="GO" id="GO:0000156">
    <property type="term" value="F:phosphorelay response regulator activity"/>
    <property type="evidence" value="ECO:0007669"/>
    <property type="project" value="TreeGrafter"/>
</dbReference>
<organism evidence="7 8">
    <name type="scientific">Azospirillum brasilense</name>
    <dbReference type="NCBI Taxonomy" id="192"/>
    <lineage>
        <taxon>Bacteria</taxon>
        <taxon>Pseudomonadati</taxon>
        <taxon>Pseudomonadota</taxon>
        <taxon>Alphaproteobacteria</taxon>
        <taxon>Rhodospirillales</taxon>
        <taxon>Azospirillaceae</taxon>
        <taxon>Azospirillum</taxon>
    </lineage>
</organism>
<dbReference type="GO" id="GO:0006355">
    <property type="term" value="P:regulation of DNA-templated transcription"/>
    <property type="evidence" value="ECO:0007669"/>
    <property type="project" value="InterPro"/>
</dbReference>
<evidence type="ECO:0000256" key="5">
    <source>
        <dbReference type="SAM" id="MobiDB-lite"/>
    </source>
</evidence>
<dbReference type="PROSITE" id="PS51755">
    <property type="entry name" value="OMPR_PHOB"/>
    <property type="match status" value="1"/>
</dbReference>
<evidence type="ECO:0000256" key="3">
    <source>
        <dbReference type="ARBA" id="ARBA00023163"/>
    </source>
</evidence>
<dbReference type="RefSeq" id="WP_149164733.1">
    <property type="nucleotide sequence ID" value="NZ_QOKV01000005.1"/>
</dbReference>
<reference evidence="7 8" key="1">
    <citation type="submission" date="2018-07" db="EMBL/GenBank/DDBJ databases">
        <title>Genome sequence of Roseomonas fauriae ATCC 49958.</title>
        <authorList>
            <person name="Sant'Anna F.H."/>
            <person name="Baldani J.I."/>
            <person name="Zilli J.E."/>
            <person name="Reis V.M."/>
            <person name="Hartmann A."/>
            <person name="Cruz L."/>
            <person name="de Souza E.M."/>
            <person name="de Oliveira Pedrosa F."/>
            <person name="Passaglia L.M.P."/>
        </authorList>
    </citation>
    <scope>NUCLEOTIDE SEQUENCE [LARGE SCALE GENOMIC DNA]</scope>
    <source>
        <strain evidence="7 8">ATCC 49958</strain>
    </source>
</reference>
<dbReference type="SUPFAM" id="SSF46894">
    <property type="entry name" value="C-terminal effector domain of the bipartite response regulators"/>
    <property type="match status" value="1"/>
</dbReference>
<keyword evidence="3" id="KW-0804">Transcription</keyword>
<dbReference type="Pfam" id="PF00486">
    <property type="entry name" value="Trans_reg_C"/>
    <property type="match status" value="1"/>
</dbReference>
<keyword evidence="1" id="KW-0805">Transcription regulation</keyword>
<dbReference type="PANTHER" id="PTHR48111">
    <property type="entry name" value="REGULATOR OF RPOS"/>
    <property type="match status" value="1"/>
</dbReference>
<dbReference type="GO" id="GO:0005829">
    <property type="term" value="C:cytosol"/>
    <property type="evidence" value="ECO:0007669"/>
    <property type="project" value="TreeGrafter"/>
</dbReference>
<protein>
    <submittedName>
        <fullName evidence="7">DNA-binding response regulator</fullName>
    </submittedName>
</protein>
<dbReference type="GO" id="GO:0000976">
    <property type="term" value="F:transcription cis-regulatory region binding"/>
    <property type="evidence" value="ECO:0007669"/>
    <property type="project" value="TreeGrafter"/>
</dbReference>
<evidence type="ECO:0000256" key="1">
    <source>
        <dbReference type="ARBA" id="ARBA00023015"/>
    </source>
</evidence>
<evidence type="ECO:0000313" key="8">
    <source>
        <dbReference type="Proteomes" id="UP000476837"/>
    </source>
</evidence>
<dbReference type="InterPro" id="IPR036388">
    <property type="entry name" value="WH-like_DNA-bd_sf"/>
</dbReference>
<dbReference type="InterPro" id="IPR001867">
    <property type="entry name" value="OmpR/PhoB-type_DNA-bd"/>
</dbReference>
<evidence type="ECO:0000259" key="6">
    <source>
        <dbReference type="PROSITE" id="PS51755"/>
    </source>
</evidence>
<dbReference type="PANTHER" id="PTHR48111:SF67">
    <property type="entry name" value="TRANSCRIPTIONAL REGULATORY PROTEIN TCTD"/>
    <property type="match status" value="1"/>
</dbReference>
<dbReference type="AlphaFoldDB" id="A0A6L3B2K0"/>
<accession>A0A6L3B2K0</accession>
<feature type="domain" description="OmpR/PhoB-type" evidence="6">
    <location>
        <begin position="128"/>
        <end position="232"/>
    </location>
</feature>
<feature type="region of interest" description="Disordered" evidence="5">
    <location>
        <begin position="382"/>
        <end position="428"/>
    </location>
</feature>
<dbReference type="CDD" id="cd00383">
    <property type="entry name" value="trans_reg_C"/>
    <property type="match status" value="1"/>
</dbReference>
<comment type="caution">
    <text evidence="7">The sequence shown here is derived from an EMBL/GenBank/DDBJ whole genome shotgun (WGS) entry which is preliminary data.</text>
</comment>
<dbReference type="SMART" id="SM00862">
    <property type="entry name" value="Trans_reg_C"/>
    <property type="match status" value="1"/>
</dbReference>
<dbReference type="InterPro" id="IPR039420">
    <property type="entry name" value="WalR-like"/>
</dbReference>
<dbReference type="GO" id="GO:0032993">
    <property type="term" value="C:protein-DNA complex"/>
    <property type="evidence" value="ECO:0007669"/>
    <property type="project" value="TreeGrafter"/>
</dbReference>
<dbReference type="EMBL" id="QOKV01000005">
    <property type="protein sequence ID" value="KAA0686161.1"/>
    <property type="molecule type" value="Genomic_DNA"/>
</dbReference>
<dbReference type="InterPro" id="IPR016032">
    <property type="entry name" value="Sig_transdc_resp-reg_C-effctor"/>
</dbReference>
<name>A0A6L3B2K0_AZOBR</name>
<feature type="region of interest" description="Disordered" evidence="5">
    <location>
        <begin position="446"/>
        <end position="470"/>
    </location>
</feature>